<evidence type="ECO:0000313" key="1">
    <source>
        <dbReference type="EMBL" id="KAF6764511.1"/>
    </source>
</evidence>
<name>A0A8H6MGB8_9AGAR</name>
<accession>A0A8H6MGB8</accession>
<reference evidence="1 2" key="1">
    <citation type="submission" date="2020-07" db="EMBL/GenBank/DDBJ databases">
        <title>Comparative genomics of pyrophilous fungi reveals a link between fire events and developmental genes.</title>
        <authorList>
            <consortium name="DOE Joint Genome Institute"/>
            <person name="Steindorff A.S."/>
            <person name="Carver A."/>
            <person name="Calhoun S."/>
            <person name="Stillman K."/>
            <person name="Liu H."/>
            <person name="Lipzen A."/>
            <person name="Pangilinan J."/>
            <person name="Labutti K."/>
            <person name="Bruns T.D."/>
            <person name="Grigoriev I.V."/>
        </authorList>
    </citation>
    <scope>NUCLEOTIDE SEQUENCE [LARGE SCALE GENOMIC DNA]</scope>
    <source>
        <strain evidence="1 2">CBS 144469</strain>
    </source>
</reference>
<protein>
    <submittedName>
        <fullName evidence="1">Uncharacterized protein</fullName>
    </submittedName>
</protein>
<gene>
    <name evidence="1" type="ORF">DFP72DRAFT_752341</name>
</gene>
<dbReference type="OrthoDB" id="3145038at2759"/>
<feature type="non-terminal residue" evidence="1">
    <location>
        <position position="126"/>
    </location>
</feature>
<dbReference type="Proteomes" id="UP000521943">
    <property type="component" value="Unassembled WGS sequence"/>
</dbReference>
<dbReference type="AlphaFoldDB" id="A0A8H6MGB8"/>
<dbReference type="EMBL" id="JACGCI010000004">
    <property type="protein sequence ID" value="KAF6764511.1"/>
    <property type="molecule type" value="Genomic_DNA"/>
</dbReference>
<feature type="non-terminal residue" evidence="1">
    <location>
        <position position="1"/>
    </location>
</feature>
<keyword evidence="2" id="KW-1185">Reference proteome</keyword>
<proteinExistence type="predicted"/>
<comment type="caution">
    <text evidence="1">The sequence shown here is derived from an EMBL/GenBank/DDBJ whole genome shotgun (WGS) entry which is preliminary data.</text>
</comment>
<sequence length="126" mass="14418">TCHVFRCIASRRHLWENALVQACRKNQIFEPSFHPMESIPLRDVQRLALHPWRWHNRQGARLVVPSDNTRTSSLTLEPHPGALLRRASETGEPFFSPFLIPGGRYLIAAQRSAIGIWDLGYPGRPL</sequence>
<evidence type="ECO:0000313" key="2">
    <source>
        <dbReference type="Proteomes" id="UP000521943"/>
    </source>
</evidence>
<organism evidence="1 2">
    <name type="scientific">Ephemerocybe angulata</name>
    <dbReference type="NCBI Taxonomy" id="980116"/>
    <lineage>
        <taxon>Eukaryota</taxon>
        <taxon>Fungi</taxon>
        <taxon>Dikarya</taxon>
        <taxon>Basidiomycota</taxon>
        <taxon>Agaricomycotina</taxon>
        <taxon>Agaricomycetes</taxon>
        <taxon>Agaricomycetidae</taxon>
        <taxon>Agaricales</taxon>
        <taxon>Agaricineae</taxon>
        <taxon>Psathyrellaceae</taxon>
        <taxon>Ephemerocybe</taxon>
    </lineage>
</organism>